<protein>
    <submittedName>
        <fullName evidence="1">Uncharacterized protein</fullName>
    </submittedName>
</protein>
<accession>A0A5C5XBF3</accession>
<organism evidence="1 2">
    <name type="scientific">Rubinisphaera italica</name>
    <dbReference type="NCBI Taxonomy" id="2527969"/>
    <lineage>
        <taxon>Bacteria</taxon>
        <taxon>Pseudomonadati</taxon>
        <taxon>Planctomycetota</taxon>
        <taxon>Planctomycetia</taxon>
        <taxon>Planctomycetales</taxon>
        <taxon>Planctomycetaceae</taxon>
        <taxon>Rubinisphaera</taxon>
    </lineage>
</organism>
<dbReference type="Proteomes" id="UP000316095">
    <property type="component" value="Unassembled WGS sequence"/>
</dbReference>
<keyword evidence="2" id="KW-1185">Reference proteome</keyword>
<sequence length="51" mass="6028">MTRNSIEIPDEWLSRQTVDVQAVIRMQFDHIKQQDKQIAVLQSTLTRESSR</sequence>
<proteinExistence type="predicted"/>
<name>A0A5C5XBF3_9PLAN</name>
<dbReference type="AlphaFoldDB" id="A0A5C5XBF3"/>
<gene>
    <name evidence="1" type="ORF">Pan54_03110</name>
</gene>
<reference evidence="1 2" key="1">
    <citation type="submission" date="2019-02" db="EMBL/GenBank/DDBJ databases">
        <title>Deep-cultivation of Planctomycetes and their phenomic and genomic characterization uncovers novel biology.</title>
        <authorList>
            <person name="Wiegand S."/>
            <person name="Jogler M."/>
            <person name="Boedeker C."/>
            <person name="Pinto D."/>
            <person name="Vollmers J."/>
            <person name="Rivas-Marin E."/>
            <person name="Kohn T."/>
            <person name="Peeters S.H."/>
            <person name="Heuer A."/>
            <person name="Rast P."/>
            <person name="Oberbeckmann S."/>
            <person name="Bunk B."/>
            <person name="Jeske O."/>
            <person name="Meyerdierks A."/>
            <person name="Storesund J.E."/>
            <person name="Kallscheuer N."/>
            <person name="Luecker S."/>
            <person name="Lage O.M."/>
            <person name="Pohl T."/>
            <person name="Merkel B.J."/>
            <person name="Hornburger P."/>
            <person name="Mueller R.-W."/>
            <person name="Bruemmer F."/>
            <person name="Labrenz M."/>
            <person name="Spormann A.M."/>
            <person name="Op Den Camp H."/>
            <person name="Overmann J."/>
            <person name="Amann R."/>
            <person name="Jetten M.S.M."/>
            <person name="Mascher T."/>
            <person name="Medema M.H."/>
            <person name="Devos D.P."/>
            <person name="Kaster A.-K."/>
            <person name="Ovreas L."/>
            <person name="Rohde M."/>
            <person name="Galperin M.Y."/>
            <person name="Jogler C."/>
        </authorList>
    </citation>
    <scope>NUCLEOTIDE SEQUENCE [LARGE SCALE GENOMIC DNA]</scope>
    <source>
        <strain evidence="1 2">Pan54</strain>
    </source>
</reference>
<evidence type="ECO:0000313" key="1">
    <source>
        <dbReference type="EMBL" id="TWT59603.1"/>
    </source>
</evidence>
<dbReference type="RefSeq" id="WP_165441524.1">
    <property type="nucleotide sequence ID" value="NZ_SJPG01000001.1"/>
</dbReference>
<comment type="caution">
    <text evidence="1">The sequence shown here is derived from an EMBL/GenBank/DDBJ whole genome shotgun (WGS) entry which is preliminary data.</text>
</comment>
<evidence type="ECO:0000313" key="2">
    <source>
        <dbReference type="Proteomes" id="UP000316095"/>
    </source>
</evidence>
<dbReference type="EMBL" id="SJPG01000001">
    <property type="protein sequence ID" value="TWT59603.1"/>
    <property type="molecule type" value="Genomic_DNA"/>
</dbReference>